<dbReference type="GeneID" id="30037281"/>
<dbReference type="Proteomes" id="UP000189580">
    <property type="component" value="Chromosome d"/>
</dbReference>
<evidence type="ECO:0000256" key="1">
    <source>
        <dbReference type="SAM" id="MobiDB-lite"/>
    </source>
</evidence>
<dbReference type="GO" id="GO:0004386">
    <property type="term" value="F:helicase activity"/>
    <property type="evidence" value="ECO:0007669"/>
    <property type="project" value="UniProtKB-KW"/>
</dbReference>
<accession>A0A167EID4</accession>
<feature type="compositionally biased region" description="Acidic residues" evidence="1">
    <location>
        <begin position="86"/>
        <end position="104"/>
    </location>
</feature>
<evidence type="ECO:0000313" key="3">
    <source>
        <dbReference type="Proteomes" id="UP000189580"/>
    </source>
</evidence>
<dbReference type="AlphaFoldDB" id="A0A167EID4"/>
<keyword evidence="2" id="KW-0378">Hydrolase</keyword>
<protein>
    <submittedName>
        <fullName evidence="2">Chromodomain-helicase-DNA-binding protein 1</fullName>
    </submittedName>
</protein>
<feature type="region of interest" description="Disordered" evidence="1">
    <location>
        <begin position="1"/>
        <end position="126"/>
    </location>
</feature>
<feature type="compositionally biased region" description="Basic residues" evidence="1">
    <location>
        <begin position="57"/>
        <end position="70"/>
    </location>
</feature>
<dbReference type="GO" id="GO:0003677">
    <property type="term" value="F:DNA binding"/>
    <property type="evidence" value="ECO:0007669"/>
    <property type="project" value="UniProtKB-KW"/>
</dbReference>
<evidence type="ECO:0000313" key="2">
    <source>
        <dbReference type="EMBL" id="ANB14121.1"/>
    </source>
</evidence>
<keyword evidence="2" id="KW-0067">ATP-binding</keyword>
<organism evidence="2 3">
    <name type="scientific">Sugiyamaella lignohabitans</name>
    <dbReference type="NCBI Taxonomy" id="796027"/>
    <lineage>
        <taxon>Eukaryota</taxon>
        <taxon>Fungi</taxon>
        <taxon>Dikarya</taxon>
        <taxon>Ascomycota</taxon>
        <taxon>Saccharomycotina</taxon>
        <taxon>Dipodascomycetes</taxon>
        <taxon>Dipodascales</taxon>
        <taxon>Trichomonascaceae</taxon>
        <taxon>Sugiyamaella</taxon>
    </lineage>
</organism>
<dbReference type="KEGG" id="slb:AWJ20_5079"/>
<dbReference type="EMBL" id="CP014502">
    <property type="protein sequence ID" value="ANB14121.1"/>
    <property type="molecule type" value="Genomic_DNA"/>
</dbReference>
<reference evidence="2 3" key="1">
    <citation type="submission" date="2016-02" db="EMBL/GenBank/DDBJ databases">
        <title>Complete genome sequence and transcriptome regulation of the pentose utilising yeast Sugiyamaella lignohabitans.</title>
        <authorList>
            <person name="Bellasio M."/>
            <person name="Peymann A."/>
            <person name="Valli M."/>
            <person name="Sipitzky M."/>
            <person name="Graf A."/>
            <person name="Sauer M."/>
            <person name="Marx H."/>
            <person name="Mattanovich D."/>
        </authorList>
    </citation>
    <scope>NUCLEOTIDE SEQUENCE [LARGE SCALE GENOMIC DNA]</scope>
    <source>
        <strain evidence="2 3">CBS 10342</strain>
    </source>
</reference>
<gene>
    <name evidence="2" type="ORF">AWJ20_5079</name>
</gene>
<proteinExistence type="predicted"/>
<dbReference type="RefSeq" id="XP_018736598.1">
    <property type="nucleotide sequence ID" value="XM_018882196.1"/>
</dbReference>
<keyword evidence="3" id="KW-1185">Reference proteome</keyword>
<keyword evidence="2" id="KW-0347">Helicase</keyword>
<sequence>MSVDFENDPELYGLRRSRRAHIPPEPFHIDEGTKRRVKSRYIESSGSENDDSDSGSSRKRSQKKKAKGTRGRPPSAATVASRAAYYEEDEDIDDDDEDDDDDDTFGGSTKKKHQHGSSKHRRKRAKLQAFAEDSDRFSSAELRFSTRNNKTVNYNIDDDDDDFEEQVTYQPHEVEDYAIEESVEAEPVDSIDQVLDHALLDEAANDDDPKKGLKYYVCQPHTHLAGDCIRPT</sequence>
<name>A0A167EID4_9ASCO</name>
<keyword evidence="2" id="KW-0547">Nucleotide-binding</keyword>
<keyword evidence="2" id="KW-0238">DNA-binding</keyword>
<feature type="compositionally biased region" description="Basic residues" evidence="1">
    <location>
        <begin position="109"/>
        <end position="126"/>
    </location>
</feature>